<dbReference type="Proteomes" id="UP000553193">
    <property type="component" value="Unassembled WGS sequence"/>
</dbReference>
<proteinExistence type="predicted"/>
<protein>
    <submittedName>
        <fullName evidence="1">Uncharacterized protein</fullName>
    </submittedName>
</protein>
<evidence type="ECO:0000313" key="2">
    <source>
        <dbReference type="Proteomes" id="UP000553193"/>
    </source>
</evidence>
<name>A0A840A875_9PROT</name>
<dbReference type="EMBL" id="JACIDJ010000001">
    <property type="protein sequence ID" value="MBB3896736.1"/>
    <property type="molecule type" value="Genomic_DNA"/>
</dbReference>
<evidence type="ECO:0000313" key="1">
    <source>
        <dbReference type="EMBL" id="MBB3896736.1"/>
    </source>
</evidence>
<organism evidence="1 2">
    <name type="scientific">Roseococcus suduntuyensis</name>
    <dbReference type="NCBI Taxonomy" id="455361"/>
    <lineage>
        <taxon>Bacteria</taxon>
        <taxon>Pseudomonadati</taxon>
        <taxon>Pseudomonadota</taxon>
        <taxon>Alphaproteobacteria</taxon>
        <taxon>Acetobacterales</taxon>
        <taxon>Roseomonadaceae</taxon>
        <taxon>Roseococcus</taxon>
    </lineage>
</organism>
<keyword evidence="2" id="KW-1185">Reference proteome</keyword>
<sequence length="60" mass="6486">MRLASLLLQPRTDRRAIRALEGAVVARASNQRGASGGFEIPCWNGEVVLIAFAIDNHPVT</sequence>
<accession>A0A840A875</accession>
<comment type="caution">
    <text evidence="1">The sequence shown here is derived from an EMBL/GenBank/DDBJ whole genome shotgun (WGS) entry which is preliminary data.</text>
</comment>
<reference evidence="1 2" key="1">
    <citation type="submission" date="2020-08" db="EMBL/GenBank/DDBJ databases">
        <title>Genomic Encyclopedia of Type Strains, Phase IV (KMG-IV): sequencing the most valuable type-strain genomes for metagenomic binning, comparative biology and taxonomic classification.</title>
        <authorList>
            <person name="Goeker M."/>
        </authorList>
    </citation>
    <scope>NUCLEOTIDE SEQUENCE [LARGE SCALE GENOMIC DNA]</scope>
    <source>
        <strain evidence="1 2">DSM 19979</strain>
    </source>
</reference>
<gene>
    <name evidence="1" type="ORF">GGQ83_000162</name>
</gene>
<dbReference type="AlphaFoldDB" id="A0A840A875"/>